<dbReference type="RefSeq" id="WP_238413509.1">
    <property type="nucleotide sequence ID" value="NZ_FRAF01000002.1"/>
</dbReference>
<dbReference type="InterPro" id="IPR036289">
    <property type="entry name" value="YfhH"/>
</dbReference>
<evidence type="ECO:0000313" key="2">
    <source>
        <dbReference type="EMBL" id="SHJ67057.1"/>
    </source>
</evidence>
<dbReference type="InterPro" id="IPR014938">
    <property type="entry name" value="YfhH-like"/>
</dbReference>
<keyword evidence="1" id="KW-0175">Coiled coil</keyword>
<dbReference type="Gene3D" id="2.30.30.340">
    <property type="entry name" value="Hypothetical protein YfhH like domains"/>
    <property type="match status" value="1"/>
</dbReference>
<name>A0A1M6L7A0_9BACL</name>
<gene>
    <name evidence="2" type="ORF">SAMN05443507_102121</name>
</gene>
<organism evidence="2 3">
    <name type="scientific">Alicyclobacillus tolerans</name>
    <dbReference type="NCBI Taxonomy" id="90970"/>
    <lineage>
        <taxon>Bacteria</taxon>
        <taxon>Bacillati</taxon>
        <taxon>Bacillota</taxon>
        <taxon>Bacilli</taxon>
        <taxon>Bacillales</taxon>
        <taxon>Alicyclobacillaceae</taxon>
        <taxon>Alicyclobacillus</taxon>
    </lineage>
</organism>
<protein>
    <submittedName>
        <fullName evidence="2">Uncharacterized protein</fullName>
    </submittedName>
</protein>
<dbReference type="AlphaFoldDB" id="A0A1M6L7A0"/>
<dbReference type="SUPFAM" id="SSF101697">
    <property type="entry name" value="Hypothetical protein YfhH"/>
    <property type="match status" value="1"/>
</dbReference>
<proteinExistence type="predicted"/>
<evidence type="ECO:0000256" key="1">
    <source>
        <dbReference type="SAM" id="Coils"/>
    </source>
</evidence>
<dbReference type="Gene3D" id="1.10.287.880">
    <property type="entry name" value="Hypothetical protein YfhH domain"/>
    <property type="match status" value="1"/>
</dbReference>
<dbReference type="EMBL" id="FRAF01000002">
    <property type="protein sequence ID" value="SHJ67057.1"/>
    <property type="molecule type" value="Genomic_DNA"/>
</dbReference>
<keyword evidence="3" id="KW-1185">Reference proteome</keyword>
<dbReference type="STRING" id="1830138.SAMN05443507_102121"/>
<evidence type="ECO:0000313" key="3">
    <source>
        <dbReference type="Proteomes" id="UP000184016"/>
    </source>
</evidence>
<dbReference type="Proteomes" id="UP000184016">
    <property type="component" value="Unassembled WGS sequence"/>
</dbReference>
<accession>A0A1M6L7A0</accession>
<sequence length="105" mass="12372">MALFSEMSKEELQKEMKLLQEKGQRAFDEQNWSAYEVYMTQWYLAKSYEMLPENQVEVGKTYKIAEEINEWFTVTGLEGVMAWGFRESTGETEALPIARLEEIEE</sequence>
<feature type="coiled-coil region" evidence="1">
    <location>
        <begin position="2"/>
        <end position="29"/>
    </location>
</feature>
<reference evidence="3" key="1">
    <citation type="submission" date="2016-11" db="EMBL/GenBank/DDBJ databases">
        <authorList>
            <person name="Varghese N."/>
            <person name="Submissions S."/>
        </authorList>
    </citation>
    <scope>NUCLEOTIDE SEQUENCE [LARGE SCALE GENOMIC DNA]</scope>
    <source>
        <strain evidence="3">USBA-503</strain>
    </source>
</reference>
<dbReference type="Pfam" id="PF08838">
    <property type="entry name" value="DUF1811"/>
    <property type="match status" value="1"/>
</dbReference>